<dbReference type="RefSeq" id="WP_148856748.1">
    <property type="nucleotide sequence ID" value="NZ_PHNJ01000002.1"/>
</dbReference>
<evidence type="ECO:0000259" key="1">
    <source>
        <dbReference type="Pfam" id="PF24035"/>
    </source>
</evidence>
<protein>
    <recommendedName>
        <fullName evidence="1">DUF7344 domain-containing protein</fullName>
    </recommendedName>
</protein>
<sequence length="109" mass="12679">MDREETPREQFDEVFRALADRQRRIALACLLESERALTITELANEIIVREDETRETAPPAGELGRVRIELYHKQLPLLAESDLVRYSADRDRVEPTDRVDEIDSFLPVE</sequence>
<dbReference type="Gene3D" id="1.10.10.10">
    <property type="entry name" value="Winged helix-like DNA-binding domain superfamily/Winged helix DNA-binding domain"/>
    <property type="match status" value="1"/>
</dbReference>
<evidence type="ECO:0000313" key="2">
    <source>
        <dbReference type="EMBL" id="TYL39613.1"/>
    </source>
</evidence>
<proteinExistence type="predicted"/>
<comment type="caution">
    <text evidence="2">The sequence shown here is derived from an EMBL/GenBank/DDBJ whole genome shotgun (WGS) entry which is preliminary data.</text>
</comment>
<accession>A0A8J8Q6Q3</accession>
<evidence type="ECO:0000313" key="3">
    <source>
        <dbReference type="Proteomes" id="UP000766904"/>
    </source>
</evidence>
<dbReference type="Proteomes" id="UP000766904">
    <property type="component" value="Unassembled WGS sequence"/>
</dbReference>
<dbReference type="OrthoDB" id="247722at2157"/>
<dbReference type="InterPro" id="IPR055768">
    <property type="entry name" value="DUF7344"/>
</dbReference>
<dbReference type="EMBL" id="PHNJ01000002">
    <property type="protein sequence ID" value="TYL39613.1"/>
    <property type="molecule type" value="Genomic_DNA"/>
</dbReference>
<dbReference type="AlphaFoldDB" id="A0A8J8Q6Q3"/>
<keyword evidence="3" id="KW-1185">Reference proteome</keyword>
<dbReference type="Pfam" id="PF24035">
    <property type="entry name" value="DUF7344"/>
    <property type="match status" value="1"/>
</dbReference>
<reference evidence="2" key="1">
    <citation type="submission" date="2017-11" db="EMBL/GenBank/DDBJ databases">
        <authorList>
            <person name="Kajale S.C."/>
            <person name="Sharma A."/>
        </authorList>
    </citation>
    <scope>NUCLEOTIDE SEQUENCE</scope>
    <source>
        <strain evidence="2">LS1_42</strain>
    </source>
</reference>
<dbReference type="InterPro" id="IPR036388">
    <property type="entry name" value="WH-like_DNA-bd_sf"/>
</dbReference>
<name>A0A8J8Q6Q3_9EURY</name>
<gene>
    <name evidence="2" type="ORF">CV102_04805</name>
</gene>
<organism evidence="2 3">
    <name type="scientific">Natronococcus pandeyae</name>
    <dbReference type="NCBI Taxonomy" id="2055836"/>
    <lineage>
        <taxon>Archaea</taxon>
        <taxon>Methanobacteriati</taxon>
        <taxon>Methanobacteriota</taxon>
        <taxon>Stenosarchaea group</taxon>
        <taxon>Halobacteria</taxon>
        <taxon>Halobacteriales</taxon>
        <taxon>Natrialbaceae</taxon>
        <taxon>Natronococcus</taxon>
    </lineage>
</organism>
<feature type="domain" description="DUF7344" evidence="1">
    <location>
        <begin position="15"/>
        <end position="94"/>
    </location>
</feature>